<sequence length="264" mass="30397">MAENVKIDVEQENTENTNRNSNENAPGVTIESLSVSDQPVRETTQTDHLNKQLLSAFLNKINQTGVGNSSSSEEADDWEDQPLPVFQTTNSGKSTVASKLVQLIPRSHHVCQDYYYLPPGDQRLAPIYIEKLNHHNWEDYRSLEMDRMVNDVKTLVSTLQNTEEGQAYVFIEGFSIFGWRPLSSLFDLKYFLSVDKETCWNRRQYRDYDPPDVPGYFEQYVWPLHEKHMEAIIYLGNTDSLEDRVNRILSDLKTLSGKDQPSAL</sequence>
<evidence type="ECO:0000313" key="2">
    <source>
        <dbReference type="EMBL" id="WAR11094.1"/>
    </source>
</evidence>
<dbReference type="SUPFAM" id="SSF52540">
    <property type="entry name" value="P-loop containing nucleoside triphosphate hydrolases"/>
    <property type="match status" value="1"/>
</dbReference>
<dbReference type="EMBL" id="CP111018">
    <property type="protein sequence ID" value="WAR11094.1"/>
    <property type="molecule type" value="Genomic_DNA"/>
</dbReference>
<feature type="compositionally biased region" description="Low complexity" evidence="1">
    <location>
        <begin position="14"/>
        <end position="24"/>
    </location>
</feature>
<protein>
    <submittedName>
        <fullName evidence="2">NRK1-like protein</fullName>
    </submittedName>
</protein>
<dbReference type="Proteomes" id="UP001164746">
    <property type="component" value="Chromosome 7"/>
</dbReference>
<evidence type="ECO:0000313" key="3">
    <source>
        <dbReference type="Proteomes" id="UP001164746"/>
    </source>
</evidence>
<reference evidence="2" key="1">
    <citation type="submission" date="2022-11" db="EMBL/GenBank/DDBJ databases">
        <title>Centuries of genome instability and evolution in soft-shell clam transmissible cancer (bioRxiv).</title>
        <authorList>
            <person name="Hart S.F.M."/>
            <person name="Yonemitsu M.A."/>
            <person name="Giersch R.M."/>
            <person name="Beal B.F."/>
            <person name="Arriagada G."/>
            <person name="Davis B.W."/>
            <person name="Ostrander E.A."/>
            <person name="Goff S.P."/>
            <person name="Metzger M.J."/>
        </authorList>
    </citation>
    <scope>NUCLEOTIDE SEQUENCE</scope>
    <source>
        <strain evidence="2">MELC-2E11</strain>
        <tissue evidence="2">Siphon/mantle</tissue>
    </source>
</reference>
<feature type="region of interest" description="Disordered" evidence="1">
    <location>
        <begin position="1"/>
        <end position="29"/>
    </location>
</feature>
<dbReference type="Gene3D" id="3.40.50.300">
    <property type="entry name" value="P-loop containing nucleotide triphosphate hydrolases"/>
    <property type="match status" value="1"/>
</dbReference>
<dbReference type="PANTHER" id="PTHR10285">
    <property type="entry name" value="URIDINE KINASE"/>
    <property type="match status" value="1"/>
</dbReference>
<organism evidence="2 3">
    <name type="scientific">Mya arenaria</name>
    <name type="common">Soft-shell clam</name>
    <dbReference type="NCBI Taxonomy" id="6604"/>
    <lineage>
        <taxon>Eukaryota</taxon>
        <taxon>Metazoa</taxon>
        <taxon>Spiralia</taxon>
        <taxon>Lophotrochozoa</taxon>
        <taxon>Mollusca</taxon>
        <taxon>Bivalvia</taxon>
        <taxon>Autobranchia</taxon>
        <taxon>Heteroconchia</taxon>
        <taxon>Euheterodonta</taxon>
        <taxon>Imparidentia</taxon>
        <taxon>Neoheterodontei</taxon>
        <taxon>Myida</taxon>
        <taxon>Myoidea</taxon>
        <taxon>Myidae</taxon>
        <taxon>Mya</taxon>
    </lineage>
</organism>
<name>A0ABY7EQ63_MYAAR</name>
<proteinExistence type="predicted"/>
<gene>
    <name evidence="2" type="ORF">MAR_036170</name>
</gene>
<keyword evidence="3" id="KW-1185">Reference proteome</keyword>
<evidence type="ECO:0000256" key="1">
    <source>
        <dbReference type="SAM" id="MobiDB-lite"/>
    </source>
</evidence>
<dbReference type="InterPro" id="IPR027417">
    <property type="entry name" value="P-loop_NTPase"/>
</dbReference>
<accession>A0ABY7EQ63</accession>